<evidence type="ECO:0000256" key="2">
    <source>
        <dbReference type="ARBA" id="ARBA00023002"/>
    </source>
</evidence>
<proteinExistence type="inferred from homology"/>
<dbReference type="InterPro" id="IPR036291">
    <property type="entry name" value="NAD(P)-bd_dom_sf"/>
</dbReference>
<reference evidence="7 8" key="1">
    <citation type="submission" date="2020-08" db="EMBL/GenBank/DDBJ databases">
        <title>Genomic Encyclopedia of Type Strains, Phase IV (KMG-IV): sequencing the most valuable type-strain genomes for metagenomic binning, comparative biology and taxonomic classification.</title>
        <authorList>
            <person name="Goeker M."/>
        </authorList>
    </citation>
    <scope>NUCLEOTIDE SEQUENCE [LARGE SCALE GENOMIC DNA]</scope>
    <source>
        <strain evidence="7 8">DSM 101064</strain>
    </source>
</reference>
<evidence type="ECO:0000313" key="8">
    <source>
        <dbReference type="Proteomes" id="UP000535415"/>
    </source>
</evidence>
<name>A0A7W9BIK4_9RHOB</name>
<dbReference type="InterPro" id="IPR006139">
    <property type="entry name" value="D-isomer_2_OHA_DH_cat_dom"/>
</dbReference>
<accession>A0A7W9BIK4</accession>
<evidence type="ECO:0000256" key="4">
    <source>
        <dbReference type="RuleBase" id="RU003719"/>
    </source>
</evidence>
<dbReference type="Pfam" id="PF00389">
    <property type="entry name" value="2-Hacid_dh"/>
    <property type="match status" value="1"/>
</dbReference>
<dbReference type="SUPFAM" id="SSF52283">
    <property type="entry name" value="Formate/glycerate dehydrogenase catalytic domain-like"/>
    <property type="match status" value="1"/>
</dbReference>
<dbReference type="CDD" id="cd05301">
    <property type="entry name" value="GDH"/>
    <property type="match status" value="1"/>
</dbReference>
<dbReference type="InterPro" id="IPR006140">
    <property type="entry name" value="D-isomer_DH_NAD-bd"/>
</dbReference>
<dbReference type="AlphaFoldDB" id="A0A7W9BIK4"/>
<dbReference type="FunFam" id="3.40.50.720:FF:000203">
    <property type="entry name" value="D-3-phosphoglycerate dehydrogenase (SerA)"/>
    <property type="match status" value="1"/>
</dbReference>
<dbReference type="RefSeq" id="WP_183525061.1">
    <property type="nucleotide sequence ID" value="NZ_JACIJM010000001.1"/>
</dbReference>
<gene>
    <name evidence="7" type="ORF">FHS72_000521</name>
</gene>
<dbReference type="PROSITE" id="PS00065">
    <property type="entry name" value="D_2_HYDROXYACID_DH_1"/>
    <property type="match status" value="1"/>
</dbReference>
<keyword evidence="3" id="KW-0520">NAD</keyword>
<comment type="caution">
    <text evidence="7">The sequence shown here is derived from an EMBL/GenBank/DDBJ whole genome shotgun (WGS) entry which is preliminary data.</text>
</comment>
<dbReference type="PANTHER" id="PTHR10996">
    <property type="entry name" value="2-HYDROXYACID DEHYDROGENASE-RELATED"/>
    <property type="match status" value="1"/>
</dbReference>
<keyword evidence="8" id="KW-1185">Reference proteome</keyword>
<evidence type="ECO:0000256" key="1">
    <source>
        <dbReference type="ARBA" id="ARBA00005854"/>
    </source>
</evidence>
<dbReference type="GO" id="GO:0005829">
    <property type="term" value="C:cytosol"/>
    <property type="evidence" value="ECO:0007669"/>
    <property type="project" value="TreeGrafter"/>
</dbReference>
<dbReference type="Gene3D" id="3.40.50.720">
    <property type="entry name" value="NAD(P)-binding Rossmann-like Domain"/>
    <property type="match status" value="2"/>
</dbReference>
<dbReference type="PROSITE" id="PS00671">
    <property type="entry name" value="D_2_HYDROXYACID_DH_3"/>
    <property type="match status" value="1"/>
</dbReference>
<dbReference type="GO" id="GO:0016618">
    <property type="term" value="F:hydroxypyruvate reductase [NAD(P)H] activity"/>
    <property type="evidence" value="ECO:0007669"/>
    <property type="project" value="TreeGrafter"/>
</dbReference>
<organism evidence="7 8">
    <name type="scientific">Yoonia ponticola</name>
    <dbReference type="NCBI Taxonomy" id="1524255"/>
    <lineage>
        <taxon>Bacteria</taxon>
        <taxon>Pseudomonadati</taxon>
        <taxon>Pseudomonadota</taxon>
        <taxon>Alphaproteobacteria</taxon>
        <taxon>Rhodobacterales</taxon>
        <taxon>Paracoccaceae</taxon>
        <taxon>Yoonia</taxon>
    </lineage>
</organism>
<keyword evidence="2 4" id="KW-0560">Oxidoreductase</keyword>
<dbReference type="Pfam" id="PF02826">
    <property type="entry name" value="2-Hacid_dh_C"/>
    <property type="match status" value="1"/>
</dbReference>
<dbReference type="GO" id="GO:0030267">
    <property type="term" value="F:glyoxylate reductase (NADPH) activity"/>
    <property type="evidence" value="ECO:0007669"/>
    <property type="project" value="TreeGrafter"/>
</dbReference>
<comment type="similarity">
    <text evidence="1 4">Belongs to the D-isomer specific 2-hydroxyacid dehydrogenase family.</text>
</comment>
<dbReference type="SUPFAM" id="SSF51735">
    <property type="entry name" value="NAD(P)-binding Rossmann-fold domains"/>
    <property type="match status" value="1"/>
</dbReference>
<dbReference type="GO" id="GO:0051287">
    <property type="term" value="F:NAD binding"/>
    <property type="evidence" value="ECO:0007669"/>
    <property type="project" value="InterPro"/>
</dbReference>
<protein>
    <submittedName>
        <fullName evidence="7">Lactate dehydrogenase-like 2-hydroxyacid dehydrogenase</fullName>
    </submittedName>
</protein>
<dbReference type="InterPro" id="IPR029752">
    <property type="entry name" value="D-isomer_DH_CS1"/>
</dbReference>
<evidence type="ECO:0000313" key="7">
    <source>
        <dbReference type="EMBL" id="MBB5720917.1"/>
    </source>
</evidence>
<dbReference type="InterPro" id="IPR050223">
    <property type="entry name" value="D-isomer_2-hydroxyacid_DH"/>
</dbReference>
<evidence type="ECO:0000259" key="5">
    <source>
        <dbReference type="Pfam" id="PF00389"/>
    </source>
</evidence>
<evidence type="ECO:0000259" key="6">
    <source>
        <dbReference type="Pfam" id="PF02826"/>
    </source>
</evidence>
<sequence length="317" mass="33046">MKTLLITRPIADAVIAQARDLFDVTVLETGAMDEAAAGQALQDYDAILPTLGDAFTANAFAAAGENPRCKMLGNFGVGYNHIDVAAAKQAGVQVSNTPDVLTDATADIAMTLLLATARRAGEGERFVRSGQWGGFSPKGQLGTHVTGKTVGIIGMGRIGQAIARRCHFGFGMQVVFFNRSAKSVDFPATQMPTLNDTMSAADFVVVATPGGAATTHLIDAAAIGAMKPSGIFVNISRGEVVDEPALIAALQAGLIAGAGLDVYENEPHVPDDLKALEQCVLLPHLGSATFETRQAMGQMALDNIIAWSKGDVPPQLV</sequence>
<dbReference type="InterPro" id="IPR029753">
    <property type="entry name" value="D-isomer_DH_CS"/>
</dbReference>
<evidence type="ECO:0000256" key="3">
    <source>
        <dbReference type="ARBA" id="ARBA00023027"/>
    </source>
</evidence>
<dbReference type="Proteomes" id="UP000535415">
    <property type="component" value="Unassembled WGS sequence"/>
</dbReference>
<feature type="domain" description="D-isomer specific 2-hydroxyacid dehydrogenase catalytic" evidence="5">
    <location>
        <begin position="5"/>
        <end position="317"/>
    </location>
</feature>
<dbReference type="PANTHER" id="PTHR10996:SF178">
    <property type="entry name" value="2-HYDROXYACID DEHYDROGENASE YGL185C-RELATED"/>
    <property type="match status" value="1"/>
</dbReference>
<dbReference type="EMBL" id="JACIJM010000001">
    <property type="protein sequence ID" value="MBB5720917.1"/>
    <property type="molecule type" value="Genomic_DNA"/>
</dbReference>
<feature type="domain" description="D-isomer specific 2-hydroxyacid dehydrogenase NAD-binding" evidence="6">
    <location>
        <begin position="110"/>
        <end position="286"/>
    </location>
</feature>